<dbReference type="InterPro" id="IPR036116">
    <property type="entry name" value="FN3_sf"/>
</dbReference>
<dbReference type="PROSITE" id="PS50853">
    <property type="entry name" value="FN3"/>
    <property type="match status" value="2"/>
</dbReference>
<proteinExistence type="inferred from homology"/>
<dbReference type="GO" id="GO:0008045">
    <property type="term" value="P:motor neuron axon guidance"/>
    <property type="evidence" value="ECO:0007669"/>
    <property type="project" value="TreeGrafter"/>
</dbReference>
<dbReference type="EMBL" id="NNAY01000224">
    <property type="protein sequence ID" value="OXU29895.1"/>
    <property type="molecule type" value="Genomic_DNA"/>
</dbReference>
<sequence length="2037" mass="231885">MSRLWLTLWLLLGVLWAQVCGEFFILSNPAALTSSLYRQLGKEMYCVTDDVDSALVWNDHLNWNYPTYKPLGLSYKPVVVHENMYVYPTNDNLTCSMSSYKTCTKSWKGAEGSWYYTDNLHSPMAPIFDNRWEDFTVEEMTDRFANVTSLPNSGSLAVSVRGSSDAHFAICNGFSSPEHEFCFFVLLGGWLNTKSVIRRCERGIAEPAMAIPTGSCLTKLAEYDGEILSTTEWRTFVLKWDFRARILIDVYDSEKRILRHEENRPKWSNYFSGHYQNRTRTTEYSFNARSRGKMLMKFHKYSYSMTRNTQAKLSSPEFMTSSSDKRICVEMSFNMCPDCIVNIDVIDRKGYKRAIKIVRHEDKHQASNSKSKNPYGLRVWNNVKIDYTLTKNMSQPITLEINTLLTNNTYRNSSYWALSNVRRCYDDGLKYVKINNYQDYNSGSSVYEWPNVTCQKISQDGVSEIISTIDQKISPKEHRLPCEEGRIGKSCSARCSTFFPSHSNCQNLVACDKKGCSCAPGYKTPTCSDRCPESTYGYDCAQSCGHCAYADCSIATGACRSGCVKSNTTLFFLPDCKKGVGSPPAPSIEPINYTCVRVYLSMQEEYEFVPTILNFEIWLEENMTHPFIVTNKTIVRKNDVISVFAEPLSPGIKYKAIGVLEAENRTFRGSWANFTTECTESAAVNFIIKAINETSLILDLNRERHVIDSCPDKWYHVEVTSASSIVFNGSTSFPKIFIGLEPFTMYAFLVKSAKSSNILIRYVMTLEGAPSLVSHLESVPNTVNKITLNWRPPEKPNGKIVNYTVEIRPIESHGCKDFGQSMYNLTNDSMQFLIRSVIKNELKEKFSFTFNGLRPYTTYLVTVYASTSARRGEEKVLNHTTNSLKIPTEIFSNLHLTNESNESIAATIRWNPPSDCWTNTGPIRSSKLIITKLNKTLVNQEIQDYYYPLEKKLFYGTETYEVRVCSLRSPGGSVNESACAVKSFTMPAREPMPIQKPKIIEVDTFNHSTTLRWQVPKPPLNGKLKHYTIKFCDLSRQNCEESAIVQPDEFCKHSFWISQDTLCKTVSLPSSDIYELIQITAYNEGVPNGSKPVSTPVIWEELTPSAPRNLVLKQTDGENSSVSITWHHPLESGGRIVSYYIHALIRETHLKHEPPTKIKQHSIMVSEYQSEYSTNIDLLPSTAYHISVAAITQGNKVGYPVSGTISLPSFVNFSTQDLKPRPRDDVTTIDISIPEVVYDVKDSIILLMVQGTKYCDEDRSNKDVDLYLDEQNSAYYKASWIAANLTKLEFYANKHFIIGDGKDYGGFKNHPLCPKESYIVHLMLVDGKKSLGGQKSEKLRTNILKSVKTNPISIADLPKNYAMWLTPLFFIILIAALLVFIVYRKKLAGTFIASKPKPGRQENMPLSNDLGKKKSNNSMDEVETGPKVKNVQDEKEIKDIQMNNMFIVEKKKEFAMPVKVEDFENYFEKAYKAGKLKNEYSMIIHGPTKSCAYGSQPETKPKNRYANLFPYDESRVVLDKLSEEPFSDYINANFITGYGGKDKAYIATQGPKPNTIVDFWRMIWQENVQIICMMANLVENDKIKCEQYWPSAVGKKILYGTILVQFSSEEIHSDYTYRTFKVYCGTLEARTIEHLHYTAWPDHGVPSSPRSIVAFLQQLQRHAPFDDRANQPPIVVHCSAGVGRTGTLIVLDICLHQAFCEKVIYVFENLLSVRQGRLNMVDNTEQYLLVHLVLVEYFHTKDTCFSCDETLPDRIEEAKKKSSQLYQRILDTSWWNEVLGSPPLPEKTLSDRNRAKHRFPETAASLNRLYLKRSSNTDNDSDYIAATSVRGVFKDCQYITTQLPMPTTLADFWRMLSELNVEYVLALQLPDLQDPTYCELIADSQEFGSTKYLKIIRQQSSTTDSKYYLKEEVLIIDSSEQPSKEQKVKILSYKNWPEFSLPPAKELAQLWKAFDELPKTNKCPIVIACANGVTASGIWLASSFLLKRMTVDKECDVPQAVQAIRRCRKDFLSQPKYLEYLYDVALACATVPSSTLQ</sequence>
<comment type="caution">
    <text evidence="13">The sequence shown here is derived from an EMBL/GenBank/DDBJ whole genome shotgun (WGS) entry which is preliminary data.</text>
</comment>
<feature type="domain" description="Tyrosine-protein phosphatase" evidence="10">
    <location>
        <begin position="1476"/>
        <end position="1737"/>
    </location>
</feature>
<feature type="domain" description="Fibronectin type-III" evidence="12">
    <location>
        <begin position="769"/>
        <end position="886"/>
    </location>
</feature>
<reference evidence="13 14" key="1">
    <citation type="journal article" date="2017" name="Curr. Biol.">
        <title>The Evolution of Venom by Co-option of Single-Copy Genes.</title>
        <authorList>
            <person name="Martinson E.O."/>
            <person name="Mrinalini"/>
            <person name="Kelkar Y.D."/>
            <person name="Chang C.H."/>
            <person name="Werren J.H."/>
        </authorList>
    </citation>
    <scope>NUCLEOTIDE SEQUENCE [LARGE SCALE GENOMIC DNA]</scope>
    <source>
        <strain evidence="13 14">Alberta</strain>
        <tissue evidence="13">Whole body</tissue>
    </source>
</reference>
<dbReference type="InterPro" id="IPR016130">
    <property type="entry name" value="Tyr_Pase_AS"/>
</dbReference>
<dbReference type="SUPFAM" id="SSF52799">
    <property type="entry name" value="(Phosphotyrosine protein) phosphatases II"/>
    <property type="match status" value="2"/>
</dbReference>
<keyword evidence="4" id="KW-0732">Signal</keyword>
<dbReference type="GO" id="GO:0016020">
    <property type="term" value="C:membrane"/>
    <property type="evidence" value="ECO:0007669"/>
    <property type="project" value="UniProtKB-SubCell"/>
</dbReference>
<dbReference type="STRING" id="543379.A0A232FGS8"/>
<dbReference type="PANTHER" id="PTHR19134">
    <property type="entry name" value="RECEPTOR-TYPE TYROSINE-PROTEIN PHOSPHATASE"/>
    <property type="match status" value="1"/>
</dbReference>
<feature type="domain" description="Tyrosine specific protein phosphatases" evidence="11">
    <location>
        <begin position="1650"/>
        <end position="1728"/>
    </location>
</feature>
<evidence type="ECO:0000256" key="7">
    <source>
        <dbReference type="ARBA" id="ARBA00023136"/>
    </source>
</evidence>
<dbReference type="Proteomes" id="UP000215335">
    <property type="component" value="Unassembled WGS sequence"/>
</dbReference>
<evidence type="ECO:0000256" key="9">
    <source>
        <dbReference type="SAM" id="MobiDB-lite"/>
    </source>
</evidence>
<dbReference type="InterPro" id="IPR003961">
    <property type="entry name" value="FN3_dom"/>
</dbReference>
<feature type="domain" description="Fibronectin type-III" evidence="12">
    <location>
        <begin position="1106"/>
        <end position="1218"/>
    </location>
</feature>
<evidence type="ECO:0000259" key="12">
    <source>
        <dbReference type="PROSITE" id="PS50853"/>
    </source>
</evidence>
<gene>
    <name evidence="13" type="ORF">TSAR_001058</name>
</gene>
<dbReference type="InterPro" id="IPR000387">
    <property type="entry name" value="Tyr_Pase_dom"/>
</dbReference>
<evidence type="ECO:0000256" key="3">
    <source>
        <dbReference type="ARBA" id="ARBA00013064"/>
    </source>
</evidence>
<feature type="domain" description="Tyrosine-protein phosphatase" evidence="10">
    <location>
        <begin position="1791"/>
        <end position="2028"/>
    </location>
</feature>
<evidence type="ECO:0000256" key="5">
    <source>
        <dbReference type="ARBA" id="ARBA00022801"/>
    </source>
</evidence>
<feature type="domain" description="Tyrosine specific protein phosphatases" evidence="11">
    <location>
        <begin position="1945"/>
        <end position="2019"/>
    </location>
</feature>
<dbReference type="PROSITE" id="PS50055">
    <property type="entry name" value="TYR_PHOSPHATASE_PTP"/>
    <property type="match status" value="2"/>
</dbReference>
<comment type="similarity">
    <text evidence="2">Belongs to the protein-tyrosine phosphatase family.</text>
</comment>
<protein>
    <recommendedName>
        <fullName evidence="3">protein-tyrosine-phosphatase</fullName>
        <ecNumber evidence="3">3.1.3.48</ecNumber>
    </recommendedName>
</protein>
<dbReference type="Pfam" id="PF00102">
    <property type="entry name" value="Y_phosphatase"/>
    <property type="match status" value="2"/>
</dbReference>
<organism evidence="13 14">
    <name type="scientific">Trichomalopsis sarcophagae</name>
    <dbReference type="NCBI Taxonomy" id="543379"/>
    <lineage>
        <taxon>Eukaryota</taxon>
        <taxon>Metazoa</taxon>
        <taxon>Ecdysozoa</taxon>
        <taxon>Arthropoda</taxon>
        <taxon>Hexapoda</taxon>
        <taxon>Insecta</taxon>
        <taxon>Pterygota</taxon>
        <taxon>Neoptera</taxon>
        <taxon>Endopterygota</taxon>
        <taxon>Hymenoptera</taxon>
        <taxon>Apocrita</taxon>
        <taxon>Proctotrupomorpha</taxon>
        <taxon>Chalcidoidea</taxon>
        <taxon>Pteromalidae</taxon>
        <taxon>Pteromalinae</taxon>
        <taxon>Trichomalopsis</taxon>
    </lineage>
</organism>
<evidence type="ECO:0000256" key="8">
    <source>
        <dbReference type="ARBA" id="ARBA00051722"/>
    </source>
</evidence>
<dbReference type="InterPro" id="IPR013783">
    <property type="entry name" value="Ig-like_fold"/>
</dbReference>
<evidence type="ECO:0000256" key="4">
    <source>
        <dbReference type="ARBA" id="ARBA00022729"/>
    </source>
</evidence>
<evidence type="ECO:0000259" key="11">
    <source>
        <dbReference type="PROSITE" id="PS50056"/>
    </source>
</evidence>
<dbReference type="InterPro" id="IPR000242">
    <property type="entry name" value="PTP_cat"/>
</dbReference>
<keyword evidence="14" id="KW-1185">Reference proteome</keyword>
<dbReference type="InterPro" id="IPR022041">
    <property type="entry name" value="Methyltransf_FA"/>
</dbReference>
<dbReference type="InterPro" id="IPR003595">
    <property type="entry name" value="Tyr_Pase_cat"/>
</dbReference>
<evidence type="ECO:0000259" key="10">
    <source>
        <dbReference type="PROSITE" id="PS50055"/>
    </source>
</evidence>
<name>A0A232FGS8_9HYME</name>
<dbReference type="SUPFAM" id="SSF49265">
    <property type="entry name" value="Fibronectin type III"/>
    <property type="match status" value="3"/>
</dbReference>
<evidence type="ECO:0000313" key="14">
    <source>
        <dbReference type="Proteomes" id="UP000215335"/>
    </source>
</evidence>
<dbReference type="PANTHER" id="PTHR19134:SF562">
    <property type="entry name" value="PROTEIN-TYROSINE-PHOSPHATASE"/>
    <property type="match status" value="1"/>
</dbReference>
<dbReference type="InterPro" id="IPR050348">
    <property type="entry name" value="Protein-Tyr_Phosphatase"/>
</dbReference>
<dbReference type="InterPro" id="IPR029021">
    <property type="entry name" value="Prot-tyrosine_phosphatase-like"/>
</dbReference>
<dbReference type="CDD" id="cd00063">
    <property type="entry name" value="FN3"/>
    <property type="match status" value="2"/>
</dbReference>
<feature type="region of interest" description="Disordered" evidence="9">
    <location>
        <begin position="1398"/>
        <end position="1426"/>
    </location>
</feature>
<evidence type="ECO:0000256" key="1">
    <source>
        <dbReference type="ARBA" id="ARBA00004167"/>
    </source>
</evidence>
<dbReference type="PROSITE" id="PS50056">
    <property type="entry name" value="TYR_PHOSPHATASE_2"/>
    <property type="match status" value="2"/>
</dbReference>
<dbReference type="Gene3D" id="3.90.190.10">
    <property type="entry name" value="Protein tyrosine phosphatase superfamily"/>
    <property type="match status" value="2"/>
</dbReference>
<keyword evidence="5" id="KW-0378">Hydrolase</keyword>
<dbReference type="Gene3D" id="2.60.40.10">
    <property type="entry name" value="Immunoglobulins"/>
    <property type="match status" value="2"/>
</dbReference>
<dbReference type="Gene3D" id="2.170.300.10">
    <property type="entry name" value="Tie2 ligand-binding domain superfamily"/>
    <property type="match status" value="1"/>
</dbReference>
<dbReference type="PRINTS" id="PR00700">
    <property type="entry name" value="PRTYPHPHTASE"/>
</dbReference>
<dbReference type="FunFam" id="3.90.190.10:FF:000102">
    <property type="entry name" value="Receptor-type tyrosine-protein phosphatase"/>
    <property type="match status" value="1"/>
</dbReference>
<keyword evidence="6" id="KW-0904">Protein phosphatase</keyword>
<comment type="subcellular location">
    <subcellularLocation>
        <location evidence="1">Membrane</location>
        <topology evidence="1">Single-pass membrane protein</topology>
    </subcellularLocation>
</comment>
<dbReference type="OrthoDB" id="6417559at2759"/>
<dbReference type="GO" id="GO:0004725">
    <property type="term" value="F:protein tyrosine phosphatase activity"/>
    <property type="evidence" value="ECO:0007669"/>
    <property type="project" value="UniProtKB-EC"/>
</dbReference>
<dbReference type="CDD" id="cd00047">
    <property type="entry name" value="PTPc"/>
    <property type="match status" value="2"/>
</dbReference>
<dbReference type="Pfam" id="PF00041">
    <property type="entry name" value="fn3"/>
    <property type="match status" value="2"/>
</dbReference>
<dbReference type="SMART" id="SM00194">
    <property type="entry name" value="PTPc"/>
    <property type="match status" value="2"/>
</dbReference>
<dbReference type="Pfam" id="PF12248">
    <property type="entry name" value="Methyltransf_FA"/>
    <property type="match status" value="1"/>
</dbReference>
<keyword evidence="7" id="KW-0472">Membrane</keyword>
<comment type="catalytic activity">
    <reaction evidence="8">
        <text>O-phospho-L-tyrosyl-[protein] + H2O = L-tyrosyl-[protein] + phosphate</text>
        <dbReference type="Rhea" id="RHEA:10684"/>
        <dbReference type="Rhea" id="RHEA-COMP:10136"/>
        <dbReference type="Rhea" id="RHEA-COMP:20101"/>
        <dbReference type="ChEBI" id="CHEBI:15377"/>
        <dbReference type="ChEBI" id="CHEBI:43474"/>
        <dbReference type="ChEBI" id="CHEBI:46858"/>
        <dbReference type="ChEBI" id="CHEBI:61978"/>
        <dbReference type="EC" id="3.1.3.48"/>
    </reaction>
</comment>
<dbReference type="SMART" id="SM00404">
    <property type="entry name" value="PTPc_motif"/>
    <property type="match status" value="2"/>
</dbReference>
<dbReference type="SMART" id="SM00060">
    <property type="entry name" value="FN3"/>
    <property type="match status" value="3"/>
</dbReference>
<evidence type="ECO:0000313" key="13">
    <source>
        <dbReference type="EMBL" id="OXU29895.1"/>
    </source>
</evidence>
<evidence type="ECO:0000256" key="2">
    <source>
        <dbReference type="ARBA" id="ARBA00009580"/>
    </source>
</evidence>
<dbReference type="PROSITE" id="PS00383">
    <property type="entry name" value="TYR_PHOSPHATASE_1"/>
    <property type="match status" value="1"/>
</dbReference>
<evidence type="ECO:0000256" key="6">
    <source>
        <dbReference type="ARBA" id="ARBA00022912"/>
    </source>
</evidence>
<dbReference type="EC" id="3.1.3.48" evidence="3"/>
<accession>A0A232FGS8</accession>